<dbReference type="GO" id="GO:0055085">
    <property type="term" value="P:transmembrane transport"/>
    <property type="evidence" value="ECO:0007669"/>
    <property type="project" value="InterPro"/>
</dbReference>
<feature type="transmembrane region" description="Helical" evidence="7">
    <location>
        <begin position="215"/>
        <end position="234"/>
    </location>
</feature>
<evidence type="ECO:0000256" key="4">
    <source>
        <dbReference type="ARBA" id="ARBA00022692"/>
    </source>
</evidence>
<dbReference type="InterPro" id="IPR035906">
    <property type="entry name" value="MetI-like_sf"/>
</dbReference>
<feature type="domain" description="ABC transmembrane type-1" evidence="8">
    <location>
        <begin position="136"/>
        <end position="345"/>
    </location>
</feature>
<keyword evidence="3" id="KW-1003">Cell membrane</keyword>
<dbReference type="PANTHER" id="PTHR43386:SF1">
    <property type="entry name" value="D,D-DIPEPTIDE TRANSPORT SYSTEM PERMEASE PROTEIN DDPC-RELATED"/>
    <property type="match status" value="1"/>
</dbReference>
<reference evidence="9 10" key="1">
    <citation type="submission" date="2019-06" db="EMBL/GenBank/DDBJ databases">
        <title>Genome sequencing of plant associated microbes to promote plant fitness in Sorghum bicolor and Oryza sativa.</title>
        <authorList>
            <person name="Coleman-Derr D."/>
        </authorList>
    </citation>
    <scope>NUCLEOTIDE SEQUENCE [LARGE SCALE GENOMIC DNA]</scope>
    <source>
        <strain evidence="9 10">KV-663</strain>
    </source>
</reference>
<dbReference type="PROSITE" id="PS50928">
    <property type="entry name" value="ABC_TM1"/>
    <property type="match status" value="1"/>
</dbReference>
<gene>
    <name evidence="9" type="ORF">FBY41_3720</name>
</gene>
<evidence type="ECO:0000256" key="6">
    <source>
        <dbReference type="ARBA" id="ARBA00023136"/>
    </source>
</evidence>
<sequence length="354" mass="38347">MNALPEPGAEAVIEHTDEQMVEQTERNEDLGAPAHRDVRTGRSPGRVAWDRLKKDKVAIFCSVIIIFFILVAIFAPLLYSLQAVDPITGAKADPYTVHTELVDFNGIPTVGASSAHWLGVEPRLGRDLFARWAVGARPSLVIGFIAAGVSTVLGVTLGLIAGYAGGWPDRVITWITDFFLSLPILLLVIAIVPIAQKSIAGGADLTAEQTSAIRFWVLIVILFVFGWMGLARLVRGEVKSLREREFVQAARAIGVPTRQILFKEVLPNLVGPIIVSASIAVPAYITYEATLSYLGVGLVEPTASWGRTIADAQNLFATYPLWLWPSVIGLSLLVLALSLLGDSIRDAFDPSSRR</sequence>
<feature type="transmembrane region" description="Helical" evidence="7">
    <location>
        <begin position="171"/>
        <end position="195"/>
    </location>
</feature>
<comment type="subcellular location">
    <subcellularLocation>
        <location evidence="1 7">Cell membrane</location>
        <topology evidence="1 7">Multi-pass membrane protein</topology>
    </subcellularLocation>
</comment>
<proteinExistence type="inferred from homology"/>
<feature type="transmembrane region" description="Helical" evidence="7">
    <location>
        <begin position="265"/>
        <end position="285"/>
    </location>
</feature>
<evidence type="ECO:0000256" key="2">
    <source>
        <dbReference type="ARBA" id="ARBA00022448"/>
    </source>
</evidence>
<dbReference type="GO" id="GO:0005886">
    <property type="term" value="C:plasma membrane"/>
    <property type="evidence" value="ECO:0007669"/>
    <property type="project" value="UniProtKB-SubCell"/>
</dbReference>
<keyword evidence="2 7" id="KW-0813">Transport</keyword>
<keyword evidence="10" id="KW-1185">Reference proteome</keyword>
<dbReference type="CDD" id="cd06261">
    <property type="entry name" value="TM_PBP2"/>
    <property type="match status" value="1"/>
</dbReference>
<dbReference type="RefSeq" id="WP_260439887.1">
    <property type="nucleotide sequence ID" value="NZ_VFPM01000003.1"/>
</dbReference>
<evidence type="ECO:0000259" key="8">
    <source>
        <dbReference type="PROSITE" id="PS50928"/>
    </source>
</evidence>
<dbReference type="EMBL" id="VFPM01000003">
    <property type="protein sequence ID" value="TQM58357.1"/>
    <property type="molecule type" value="Genomic_DNA"/>
</dbReference>
<dbReference type="PANTHER" id="PTHR43386">
    <property type="entry name" value="OLIGOPEPTIDE TRANSPORT SYSTEM PERMEASE PROTEIN APPC"/>
    <property type="match status" value="1"/>
</dbReference>
<name>A0A543HJ68_9MICO</name>
<keyword evidence="5 7" id="KW-1133">Transmembrane helix</keyword>
<evidence type="ECO:0000256" key="5">
    <source>
        <dbReference type="ARBA" id="ARBA00022989"/>
    </source>
</evidence>
<protein>
    <submittedName>
        <fullName evidence="9">Peptide/nickel transport system permease protein</fullName>
    </submittedName>
</protein>
<feature type="transmembrane region" description="Helical" evidence="7">
    <location>
        <begin position="322"/>
        <end position="344"/>
    </location>
</feature>
<evidence type="ECO:0000256" key="7">
    <source>
        <dbReference type="RuleBase" id="RU363032"/>
    </source>
</evidence>
<keyword evidence="4 7" id="KW-0812">Transmembrane</keyword>
<evidence type="ECO:0000256" key="3">
    <source>
        <dbReference type="ARBA" id="ARBA00022475"/>
    </source>
</evidence>
<organism evidence="9 10">
    <name type="scientific">Humibacillus xanthopallidus</name>
    <dbReference type="NCBI Taxonomy" id="412689"/>
    <lineage>
        <taxon>Bacteria</taxon>
        <taxon>Bacillati</taxon>
        <taxon>Actinomycetota</taxon>
        <taxon>Actinomycetes</taxon>
        <taxon>Micrococcales</taxon>
        <taxon>Intrasporangiaceae</taxon>
        <taxon>Humibacillus</taxon>
    </lineage>
</organism>
<dbReference type="InterPro" id="IPR050366">
    <property type="entry name" value="BP-dependent_transpt_permease"/>
</dbReference>
<feature type="transmembrane region" description="Helical" evidence="7">
    <location>
        <begin position="57"/>
        <end position="79"/>
    </location>
</feature>
<feature type="transmembrane region" description="Helical" evidence="7">
    <location>
        <begin position="140"/>
        <end position="164"/>
    </location>
</feature>
<evidence type="ECO:0000313" key="10">
    <source>
        <dbReference type="Proteomes" id="UP000316747"/>
    </source>
</evidence>
<comment type="caution">
    <text evidence="9">The sequence shown here is derived from an EMBL/GenBank/DDBJ whole genome shotgun (WGS) entry which is preliminary data.</text>
</comment>
<dbReference type="AlphaFoldDB" id="A0A543HJ68"/>
<dbReference type="Proteomes" id="UP000316747">
    <property type="component" value="Unassembled WGS sequence"/>
</dbReference>
<dbReference type="SUPFAM" id="SSF161098">
    <property type="entry name" value="MetI-like"/>
    <property type="match status" value="1"/>
</dbReference>
<dbReference type="InterPro" id="IPR000515">
    <property type="entry name" value="MetI-like"/>
</dbReference>
<dbReference type="InterPro" id="IPR025966">
    <property type="entry name" value="OppC_N"/>
</dbReference>
<evidence type="ECO:0000313" key="9">
    <source>
        <dbReference type="EMBL" id="TQM58357.1"/>
    </source>
</evidence>
<comment type="similarity">
    <text evidence="7">Belongs to the binding-protein-dependent transport system permease family.</text>
</comment>
<keyword evidence="6 7" id="KW-0472">Membrane</keyword>
<accession>A0A543HJ68</accession>
<dbReference type="Pfam" id="PF00528">
    <property type="entry name" value="BPD_transp_1"/>
    <property type="match status" value="1"/>
</dbReference>
<evidence type="ECO:0000256" key="1">
    <source>
        <dbReference type="ARBA" id="ARBA00004651"/>
    </source>
</evidence>
<dbReference type="Pfam" id="PF12911">
    <property type="entry name" value="OppC_N"/>
    <property type="match status" value="1"/>
</dbReference>
<dbReference type="Gene3D" id="1.10.3720.10">
    <property type="entry name" value="MetI-like"/>
    <property type="match status" value="1"/>
</dbReference>